<dbReference type="AlphaFoldDB" id="A0A9D1YPZ7"/>
<accession>A0A9D1YPZ7</accession>
<protein>
    <submittedName>
        <fullName evidence="4">4'-phosphopantetheinyl transferase superfamily protein</fullName>
    </submittedName>
</protein>
<evidence type="ECO:0000313" key="4">
    <source>
        <dbReference type="EMBL" id="HIY60748.1"/>
    </source>
</evidence>
<dbReference type="GO" id="GO:0000287">
    <property type="term" value="F:magnesium ion binding"/>
    <property type="evidence" value="ECO:0007669"/>
    <property type="project" value="InterPro"/>
</dbReference>
<dbReference type="PANTHER" id="PTHR12215:SF10">
    <property type="entry name" value="L-AMINOADIPATE-SEMIALDEHYDE DEHYDROGENASE-PHOSPHOPANTETHEINYL TRANSFERASE"/>
    <property type="match status" value="1"/>
</dbReference>
<dbReference type="GO" id="GO:0008897">
    <property type="term" value="F:holo-[acyl-carrier-protein] synthase activity"/>
    <property type="evidence" value="ECO:0007669"/>
    <property type="project" value="InterPro"/>
</dbReference>
<dbReference type="SUPFAM" id="SSF56214">
    <property type="entry name" value="4'-phosphopantetheinyl transferase"/>
    <property type="match status" value="2"/>
</dbReference>
<evidence type="ECO:0000256" key="1">
    <source>
        <dbReference type="ARBA" id="ARBA00010990"/>
    </source>
</evidence>
<dbReference type="EMBL" id="DXDD01000106">
    <property type="protein sequence ID" value="HIY60748.1"/>
    <property type="molecule type" value="Genomic_DNA"/>
</dbReference>
<proteinExistence type="inferred from homology"/>
<organism evidence="4 5">
    <name type="scientific">Candidatus Eisenbergiella pullistercoris</name>
    <dbReference type="NCBI Taxonomy" id="2838555"/>
    <lineage>
        <taxon>Bacteria</taxon>
        <taxon>Bacillati</taxon>
        <taxon>Bacillota</taxon>
        <taxon>Clostridia</taxon>
        <taxon>Lachnospirales</taxon>
        <taxon>Lachnospiraceae</taxon>
        <taxon>Eisenbergiella</taxon>
    </lineage>
</organism>
<dbReference type="InterPro" id="IPR008278">
    <property type="entry name" value="4-PPantetheinyl_Trfase_dom"/>
</dbReference>
<gene>
    <name evidence="4" type="ORF">H9831_08735</name>
</gene>
<comment type="similarity">
    <text evidence="1">Belongs to the P-Pant transferase superfamily. Gsp/Sfp/HetI/AcpT family.</text>
</comment>
<sequence length="216" mass="23890">MPEEGRICVYLKSLPVPEKSGAAGHAKQKELSRRFLLETAGAYLRRLGRPERTDGWQVEEGGQGKPFFAGHPEICFSISHSGSFWCCAFSEAPVGLDLQTHSLLKKEGTLRDEERTRLRTERIAERFFHPCERAWLQKGGDFFAVWTAKEGYVKYTGEGMARDFGSFAVADEAGLLAAVRTDGPAAALRPLPAPPSCSLCLCAEKIGEVEIFRKIP</sequence>
<comment type="caution">
    <text evidence="4">The sequence shown here is derived from an EMBL/GenBank/DDBJ whole genome shotgun (WGS) entry which is preliminary data.</text>
</comment>
<dbReference type="GO" id="GO:0019878">
    <property type="term" value="P:lysine biosynthetic process via aminoadipic acid"/>
    <property type="evidence" value="ECO:0007669"/>
    <property type="project" value="TreeGrafter"/>
</dbReference>
<dbReference type="InterPro" id="IPR050559">
    <property type="entry name" value="P-Pant_transferase_sf"/>
</dbReference>
<dbReference type="InterPro" id="IPR037143">
    <property type="entry name" value="4-PPantetheinyl_Trfase_dom_sf"/>
</dbReference>
<feature type="domain" description="4'-phosphopantetheinyl transferase" evidence="3">
    <location>
        <begin position="113"/>
        <end position="180"/>
    </location>
</feature>
<dbReference type="Gene3D" id="3.90.470.20">
    <property type="entry name" value="4'-phosphopantetheinyl transferase domain"/>
    <property type="match status" value="1"/>
</dbReference>
<evidence type="ECO:0000256" key="2">
    <source>
        <dbReference type="ARBA" id="ARBA00022679"/>
    </source>
</evidence>
<dbReference type="Proteomes" id="UP000824007">
    <property type="component" value="Unassembled WGS sequence"/>
</dbReference>
<evidence type="ECO:0000259" key="3">
    <source>
        <dbReference type="Pfam" id="PF01648"/>
    </source>
</evidence>
<dbReference type="PANTHER" id="PTHR12215">
    <property type="entry name" value="PHOSPHOPANTETHEINE TRANSFERASE"/>
    <property type="match status" value="1"/>
</dbReference>
<dbReference type="Pfam" id="PF01648">
    <property type="entry name" value="ACPS"/>
    <property type="match status" value="1"/>
</dbReference>
<reference evidence="4" key="2">
    <citation type="submission" date="2021-04" db="EMBL/GenBank/DDBJ databases">
        <authorList>
            <person name="Gilroy R."/>
        </authorList>
    </citation>
    <scope>NUCLEOTIDE SEQUENCE</scope>
    <source>
        <strain evidence="4">ChiSxjej3B15-24422</strain>
    </source>
</reference>
<dbReference type="GO" id="GO:0005829">
    <property type="term" value="C:cytosol"/>
    <property type="evidence" value="ECO:0007669"/>
    <property type="project" value="TreeGrafter"/>
</dbReference>
<keyword evidence="2 4" id="KW-0808">Transferase</keyword>
<evidence type="ECO:0000313" key="5">
    <source>
        <dbReference type="Proteomes" id="UP000824007"/>
    </source>
</evidence>
<name>A0A9D1YPZ7_9FIRM</name>
<reference evidence="4" key="1">
    <citation type="journal article" date="2021" name="PeerJ">
        <title>Extensive microbial diversity within the chicken gut microbiome revealed by metagenomics and culture.</title>
        <authorList>
            <person name="Gilroy R."/>
            <person name="Ravi A."/>
            <person name="Getino M."/>
            <person name="Pursley I."/>
            <person name="Horton D.L."/>
            <person name="Alikhan N.F."/>
            <person name="Baker D."/>
            <person name="Gharbi K."/>
            <person name="Hall N."/>
            <person name="Watson M."/>
            <person name="Adriaenssens E.M."/>
            <person name="Foster-Nyarko E."/>
            <person name="Jarju S."/>
            <person name="Secka A."/>
            <person name="Antonio M."/>
            <person name="Oren A."/>
            <person name="Chaudhuri R.R."/>
            <person name="La Ragione R."/>
            <person name="Hildebrand F."/>
            <person name="Pallen M.J."/>
        </authorList>
    </citation>
    <scope>NUCLEOTIDE SEQUENCE</scope>
    <source>
        <strain evidence="4">ChiSxjej3B15-24422</strain>
    </source>
</reference>